<proteinExistence type="predicted"/>
<accession>A0AAE1H1P7</accession>
<dbReference type="NCBIfam" id="TIGR01681">
    <property type="entry name" value="HAD-SF-IIIC"/>
    <property type="match status" value="1"/>
</dbReference>
<organism evidence="1 2">
    <name type="scientific">Frankliniella fusca</name>
    <dbReference type="NCBI Taxonomy" id="407009"/>
    <lineage>
        <taxon>Eukaryota</taxon>
        <taxon>Metazoa</taxon>
        <taxon>Ecdysozoa</taxon>
        <taxon>Arthropoda</taxon>
        <taxon>Hexapoda</taxon>
        <taxon>Insecta</taxon>
        <taxon>Pterygota</taxon>
        <taxon>Neoptera</taxon>
        <taxon>Paraneoptera</taxon>
        <taxon>Thysanoptera</taxon>
        <taxon>Terebrantia</taxon>
        <taxon>Thripoidea</taxon>
        <taxon>Thripidae</taxon>
        <taxon>Frankliniella</taxon>
    </lineage>
</organism>
<dbReference type="PANTHER" id="PTHR17901">
    <property type="entry name" value="MAGNESIUM-DEPENDENT PHOSPHATASE 1 MDP1"/>
    <property type="match status" value="1"/>
</dbReference>
<dbReference type="EMBL" id="JAHWGI010000289">
    <property type="protein sequence ID" value="KAK3911985.1"/>
    <property type="molecule type" value="Genomic_DNA"/>
</dbReference>
<gene>
    <name evidence="1" type="ORF">KUF71_021555</name>
</gene>
<protein>
    <submittedName>
        <fullName evidence="1">Magnesium-dependent phosphatase 1</fullName>
    </submittedName>
</protein>
<dbReference type="SFLD" id="SFLDG01129">
    <property type="entry name" value="C1.5:_HAD__Beta-PGM__Phosphata"/>
    <property type="match status" value="1"/>
</dbReference>
<dbReference type="GO" id="GO:0003993">
    <property type="term" value="F:acid phosphatase activity"/>
    <property type="evidence" value="ECO:0007669"/>
    <property type="project" value="TreeGrafter"/>
</dbReference>
<dbReference type="InterPro" id="IPR036412">
    <property type="entry name" value="HAD-like_sf"/>
</dbReference>
<evidence type="ECO:0000313" key="2">
    <source>
        <dbReference type="Proteomes" id="UP001219518"/>
    </source>
</evidence>
<evidence type="ECO:0000313" key="1">
    <source>
        <dbReference type="EMBL" id="KAK3911985.1"/>
    </source>
</evidence>
<sequence length="171" mass="20065">MSEQRKPKLIVFDLDYTLWPFFVQTQVARPLIKNSDGDVFDRYHQPIKPFLEVPMILSDLHGKGYELAIASRTCEIRGANQLIKLFEWDKYFKYKEIYPISKLKHFSKLCGDSGFNYEEMLFFDDDKRNIQLLSEKGVTCIHVPRVGVTKSLVEAGLQKFSLTGYSWYEDY</sequence>
<reference evidence="1" key="1">
    <citation type="submission" date="2021-07" db="EMBL/GenBank/DDBJ databases">
        <authorList>
            <person name="Catto M.A."/>
            <person name="Jacobson A."/>
            <person name="Kennedy G."/>
            <person name="Labadie P."/>
            <person name="Hunt B.G."/>
            <person name="Srinivasan R."/>
        </authorList>
    </citation>
    <scope>NUCLEOTIDE SEQUENCE</scope>
    <source>
        <strain evidence="1">PL_HMW_Pooled</strain>
        <tissue evidence="1">Head</tissue>
    </source>
</reference>
<dbReference type="Proteomes" id="UP001219518">
    <property type="component" value="Unassembled WGS sequence"/>
</dbReference>
<dbReference type="InterPro" id="IPR023214">
    <property type="entry name" value="HAD_sf"/>
</dbReference>
<keyword evidence="2" id="KW-1185">Reference proteome</keyword>
<comment type="caution">
    <text evidence="1">The sequence shown here is derived from an EMBL/GenBank/DDBJ whole genome shotgun (WGS) entry which is preliminary data.</text>
</comment>
<name>A0AAE1H1P7_9NEOP</name>
<dbReference type="SFLD" id="SFLDS00003">
    <property type="entry name" value="Haloacid_Dehalogenase"/>
    <property type="match status" value="1"/>
</dbReference>
<dbReference type="InterPro" id="IPR010036">
    <property type="entry name" value="MDP_1_eu_arc"/>
</dbReference>
<dbReference type="InterPro" id="IPR010033">
    <property type="entry name" value="HAD_SF_ppase_IIIC"/>
</dbReference>
<dbReference type="Gene3D" id="3.40.50.1000">
    <property type="entry name" value="HAD superfamily/HAD-like"/>
    <property type="match status" value="1"/>
</dbReference>
<dbReference type="SFLD" id="SFLDG01131">
    <property type="entry name" value="C1.5.2:_MDP_Like"/>
    <property type="match status" value="1"/>
</dbReference>
<reference evidence="1" key="2">
    <citation type="journal article" date="2023" name="BMC Genomics">
        <title>Pest status, molecular evolution, and epigenetic factors derived from the genome assembly of Frankliniella fusca, a thysanopteran phytovirus vector.</title>
        <authorList>
            <person name="Catto M.A."/>
            <person name="Labadie P.E."/>
            <person name="Jacobson A.L."/>
            <person name="Kennedy G.G."/>
            <person name="Srinivasan R."/>
            <person name="Hunt B.G."/>
        </authorList>
    </citation>
    <scope>NUCLEOTIDE SEQUENCE</scope>
    <source>
        <strain evidence="1">PL_HMW_Pooled</strain>
    </source>
</reference>
<dbReference type="AlphaFoldDB" id="A0AAE1H1P7"/>
<dbReference type="Pfam" id="PF12689">
    <property type="entry name" value="Acid_PPase"/>
    <property type="match status" value="1"/>
</dbReference>
<dbReference type="SUPFAM" id="SSF56784">
    <property type="entry name" value="HAD-like"/>
    <property type="match status" value="1"/>
</dbReference>
<dbReference type="NCBIfam" id="TIGR01685">
    <property type="entry name" value="MDP-1"/>
    <property type="match status" value="1"/>
</dbReference>
<dbReference type="PANTHER" id="PTHR17901:SF14">
    <property type="entry name" value="MAGNESIUM-DEPENDENT PHOSPHATASE 1"/>
    <property type="match status" value="1"/>
</dbReference>